<dbReference type="Pfam" id="PF11022">
    <property type="entry name" value="ATP19"/>
    <property type="match status" value="1"/>
</dbReference>
<comment type="subcellular location">
    <subcellularLocation>
        <location evidence="1">Mitochondrion membrane</location>
    </subcellularLocation>
</comment>
<feature type="transmembrane region" description="Helical" evidence="4">
    <location>
        <begin position="15"/>
        <end position="33"/>
    </location>
</feature>
<dbReference type="GO" id="GO:0031966">
    <property type="term" value="C:mitochondrial membrane"/>
    <property type="evidence" value="ECO:0007669"/>
    <property type="project" value="UniProtKB-SubCell"/>
</dbReference>
<evidence type="ECO:0000313" key="5">
    <source>
        <dbReference type="EMBL" id="QLQ78376.1"/>
    </source>
</evidence>
<name>A0A7H9HM43_9SACH</name>
<dbReference type="EMBL" id="CP059267">
    <property type="protein sequence ID" value="QLQ78376.1"/>
    <property type="molecule type" value="Genomic_DNA"/>
</dbReference>
<sequence length="74" mass="7668">MSPAYKIFGVSVKPHLLAIGTLAATGAGVYLGLGSNGQQEKAPVASDSATDSEDLNVEKMLKEFLAGDSNVEEK</sequence>
<evidence type="ECO:0000313" key="6">
    <source>
        <dbReference type="Proteomes" id="UP000510647"/>
    </source>
</evidence>
<evidence type="ECO:0000256" key="3">
    <source>
        <dbReference type="ARBA" id="ARBA00023136"/>
    </source>
</evidence>
<dbReference type="InterPro" id="IPR021278">
    <property type="entry name" value="ATP19"/>
</dbReference>
<protein>
    <submittedName>
        <fullName evidence="5">Uncharacterized protein</fullName>
    </submittedName>
</protein>
<gene>
    <name evidence="5" type="ORF">HG537_0A06230</name>
</gene>
<proteinExistence type="predicted"/>
<dbReference type="AlphaFoldDB" id="A0A7H9HM43"/>
<keyword evidence="4" id="KW-1133">Transmembrane helix</keyword>
<dbReference type="GO" id="GO:0015986">
    <property type="term" value="P:proton motive force-driven ATP synthesis"/>
    <property type="evidence" value="ECO:0007669"/>
    <property type="project" value="TreeGrafter"/>
</dbReference>
<keyword evidence="4" id="KW-0812">Transmembrane</keyword>
<keyword evidence="6" id="KW-1185">Reference proteome</keyword>
<evidence type="ECO:0000256" key="1">
    <source>
        <dbReference type="ARBA" id="ARBA00004325"/>
    </source>
</evidence>
<evidence type="ECO:0000256" key="2">
    <source>
        <dbReference type="ARBA" id="ARBA00023128"/>
    </source>
</evidence>
<reference evidence="5 6" key="1">
    <citation type="submission" date="2020-06" db="EMBL/GenBank/DDBJ databases">
        <title>The yeast mating-type switching endonuclease HO is a domesticated member of an unorthodox homing genetic element family.</title>
        <authorList>
            <person name="Coughlan A.Y."/>
            <person name="Lombardi L."/>
            <person name="Braun-Galleani S."/>
            <person name="Martos A.R."/>
            <person name="Galeote V."/>
            <person name="Bigey F."/>
            <person name="Dequin S."/>
            <person name="Byrne K.P."/>
            <person name="Wolfe K.H."/>
        </authorList>
    </citation>
    <scope>NUCLEOTIDE SEQUENCE [LARGE SCALE GENOMIC DNA]</scope>
    <source>
        <strain evidence="5 6">CBS2947</strain>
    </source>
</reference>
<dbReference type="Proteomes" id="UP000510647">
    <property type="component" value="Chromosome 1"/>
</dbReference>
<keyword evidence="3 4" id="KW-0472">Membrane</keyword>
<dbReference type="PANTHER" id="PTHR28074">
    <property type="entry name" value="ATP SYNTHASE SUBUNIT K, MITOCHONDRIAL"/>
    <property type="match status" value="1"/>
</dbReference>
<evidence type="ECO:0000256" key="4">
    <source>
        <dbReference type="SAM" id="Phobius"/>
    </source>
</evidence>
<organism evidence="5 6">
    <name type="scientific">Torulaspora globosa</name>
    <dbReference type="NCBI Taxonomy" id="48254"/>
    <lineage>
        <taxon>Eukaryota</taxon>
        <taxon>Fungi</taxon>
        <taxon>Dikarya</taxon>
        <taxon>Ascomycota</taxon>
        <taxon>Saccharomycotina</taxon>
        <taxon>Saccharomycetes</taxon>
        <taxon>Saccharomycetales</taxon>
        <taxon>Saccharomycetaceae</taxon>
        <taxon>Torulaspora</taxon>
    </lineage>
</organism>
<accession>A0A7H9HM43</accession>
<dbReference type="OrthoDB" id="2094445at2759"/>
<dbReference type="PANTHER" id="PTHR28074:SF1">
    <property type="entry name" value="ATP SYNTHASE SUBUNIT K, MITOCHONDRIAL"/>
    <property type="match status" value="1"/>
</dbReference>
<keyword evidence="2" id="KW-0496">Mitochondrion</keyword>